<feature type="binding site" evidence="9">
    <location>
        <position position="11"/>
    </location>
    <ligand>
        <name>NADPH</name>
        <dbReference type="ChEBI" id="CHEBI:57783"/>
    </ligand>
</feature>
<comment type="function">
    <text evidence="9">Catalyzes the NADPH-dependent rearrangement and reduction of 1-deoxy-D-xylulose-5-phosphate (DXP) to 2-C-methyl-D-erythritol 4-phosphate (MEP).</text>
</comment>
<comment type="catalytic activity">
    <reaction evidence="8">
        <text>2-C-methyl-D-erythritol 4-phosphate + NADP(+) = 1-deoxy-D-xylulose 5-phosphate + NADPH + H(+)</text>
        <dbReference type="Rhea" id="RHEA:13717"/>
        <dbReference type="ChEBI" id="CHEBI:15378"/>
        <dbReference type="ChEBI" id="CHEBI:57783"/>
        <dbReference type="ChEBI" id="CHEBI:57792"/>
        <dbReference type="ChEBI" id="CHEBI:58262"/>
        <dbReference type="ChEBI" id="CHEBI:58349"/>
        <dbReference type="EC" id="1.1.1.267"/>
    </reaction>
    <physiologicalReaction direction="right-to-left" evidence="8">
        <dbReference type="Rhea" id="RHEA:13719"/>
    </physiologicalReaction>
</comment>
<keyword evidence="6 9" id="KW-0464">Manganese</keyword>
<dbReference type="Pfam" id="PF02670">
    <property type="entry name" value="DXP_reductoisom"/>
    <property type="match status" value="1"/>
</dbReference>
<comment type="similarity">
    <text evidence="2 9">Belongs to the DXR family.</text>
</comment>
<evidence type="ECO:0000256" key="6">
    <source>
        <dbReference type="ARBA" id="ARBA00023211"/>
    </source>
</evidence>
<feature type="binding site" evidence="9">
    <location>
        <position position="220"/>
    </location>
    <ligand>
        <name>1-deoxy-D-xylulose 5-phosphate</name>
        <dbReference type="ChEBI" id="CHEBI:57792"/>
    </ligand>
</feature>
<evidence type="ECO:0000256" key="3">
    <source>
        <dbReference type="ARBA" id="ARBA00022723"/>
    </source>
</evidence>
<feature type="binding site" evidence="9">
    <location>
        <position position="224"/>
    </location>
    <ligand>
        <name>1-deoxy-D-xylulose 5-phosphate</name>
        <dbReference type="ChEBI" id="CHEBI:57792"/>
    </ligand>
</feature>
<dbReference type="GO" id="GO:0070402">
    <property type="term" value="F:NADPH binding"/>
    <property type="evidence" value="ECO:0007669"/>
    <property type="project" value="InterPro"/>
</dbReference>
<evidence type="ECO:0000256" key="5">
    <source>
        <dbReference type="ARBA" id="ARBA00023002"/>
    </source>
</evidence>
<evidence type="ECO:0000256" key="8">
    <source>
        <dbReference type="ARBA" id="ARBA00048543"/>
    </source>
</evidence>
<dbReference type="InterPro" id="IPR036291">
    <property type="entry name" value="NAD(P)-bd_dom_sf"/>
</dbReference>
<feature type="binding site" evidence="9">
    <location>
        <position position="224"/>
    </location>
    <ligand>
        <name>Mn(2+)</name>
        <dbReference type="ChEBI" id="CHEBI:29035"/>
    </ligand>
</feature>
<dbReference type="EC" id="1.1.1.267" evidence="9"/>
<dbReference type="GO" id="GO:0030145">
    <property type="term" value="F:manganese ion binding"/>
    <property type="evidence" value="ECO:0007669"/>
    <property type="project" value="TreeGrafter"/>
</dbReference>
<dbReference type="PANTHER" id="PTHR30525:SF0">
    <property type="entry name" value="1-DEOXY-D-XYLULOSE 5-PHOSPHATE REDUCTOISOMERASE, CHLOROPLASTIC"/>
    <property type="match status" value="1"/>
</dbReference>
<feature type="binding site" evidence="9">
    <location>
        <position position="153"/>
    </location>
    <ligand>
        <name>Mn(2+)</name>
        <dbReference type="ChEBI" id="CHEBI:29035"/>
    </ligand>
</feature>
<dbReference type="GO" id="GO:0016853">
    <property type="term" value="F:isomerase activity"/>
    <property type="evidence" value="ECO:0007669"/>
    <property type="project" value="UniProtKB-KW"/>
</dbReference>
<keyword evidence="9" id="KW-0460">Magnesium</keyword>
<evidence type="ECO:0000259" key="12">
    <source>
        <dbReference type="Pfam" id="PF13288"/>
    </source>
</evidence>
<feature type="binding site" evidence="9">
    <location>
        <position position="129"/>
    </location>
    <ligand>
        <name>NADPH</name>
        <dbReference type="ChEBI" id="CHEBI:57783"/>
    </ligand>
</feature>
<dbReference type="Proteomes" id="UP000229641">
    <property type="component" value="Unassembled WGS sequence"/>
</dbReference>
<protein>
    <recommendedName>
        <fullName evidence="9">1-deoxy-D-xylulose 5-phosphate reductoisomerase</fullName>
        <shortName evidence="9">DXP reductoisomerase</shortName>
        <ecNumber evidence="9">1.1.1.267</ecNumber>
    </recommendedName>
    <alternativeName>
        <fullName evidence="9">1-deoxyxylulose-5-phosphate reductoisomerase</fullName>
    </alternativeName>
    <alternativeName>
        <fullName evidence="9">2-C-methyl-D-erythritol 4-phosphate synthase</fullName>
    </alternativeName>
</protein>
<dbReference type="SUPFAM" id="SSF55347">
    <property type="entry name" value="Glyceraldehyde-3-phosphate dehydrogenase-like, C-terminal domain"/>
    <property type="match status" value="1"/>
</dbReference>
<keyword evidence="7 9" id="KW-0414">Isoprene biosynthesis</keyword>
<feature type="binding site" evidence="9">
    <location>
        <position position="38"/>
    </location>
    <ligand>
        <name>NADPH</name>
        <dbReference type="ChEBI" id="CHEBI:57783"/>
    </ligand>
</feature>
<dbReference type="Pfam" id="PF13288">
    <property type="entry name" value="DXPR_C"/>
    <property type="match status" value="1"/>
</dbReference>
<dbReference type="PIRSF" id="PIRSF006205">
    <property type="entry name" value="Dxp_reductismrs"/>
    <property type="match status" value="1"/>
</dbReference>
<dbReference type="AlphaFoldDB" id="A0A2H0LWY7"/>
<dbReference type="Gene3D" id="1.10.1740.10">
    <property type="match status" value="1"/>
</dbReference>
<feature type="binding site" evidence="9">
    <location>
        <position position="179"/>
    </location>
    <ligand>
        <name>1-deoxy-D-xylulose 5-phosphate</name>
        <dbReference type="ChEBI" id="CHEBI:57792"/>
    </ligand>
</feature>
<dbReference type="InterPro" id="IPR026877">
    <property type="entry name" value="DXPR_C"/>
</dbReference>
<comment type="caution">
    <text evidence="9">Lacks conserved residue(s) required for the propagation of feature annotation.</text>
</comment>
<accession>A0A2H0LWY7</accession>
<comment type="pathway">
    <text evidence="1 9">Isoprenoid biosynthesis; isopentenyl diphosphate biosynthesis via DXP pathway; isopentenyl diphosphate from 1-deoxy-D-xylulose 5-phosphate: step 1/6.</text>
</comment>
<feature type="binding site" evidence="9">
    <location>
        <position position="13"/>
    </location>
    <ligand>
        <name>NADPH</name>
        <dbReference type="ChEBI" id="CHEBI:57783"/>
    </ligand>
</feature>
<feature type="binding site" evidence="9">
    <location>
        <position position="215"/>
    </location>
    <ligand>
        <name>1-deoxy-D-xylulose 5-phosphate</name>
        <dbReference type="ChEBI" id="CHEBI:57792"/>
    </ligand>
</feature>
<feature type="binding site" evidence="9">
    <location>
        <position position="208"/>
    </location>
    <ligand>
        <name>NADPH</name>
        <dbReference type="ChEBI" id="CHEBI:57783"/>
    </ligand>
</feature>
<feature type="binding site" evidence="9">
    <location>
        <position position="10"/>
    </location>
    <ligand>
        <name>NADPH</name>
        <dbReference type="ChEBI" id="CHEBI:57783"/>
    </ligand>
</feature>
<dbReference type="HAMAP" id="MF_00183">
    <property type="entry name" value="DXP_reductoisom"/>
    <property type="match status" value="1"/>
</dbReference>
<evidence type="ECO:0000259" key="10">
    <source>
        <dbReference type="Pfam" id="PF02670"/>
    </source>
</evidence>
<evidence type="ECO:0000256" key="2">
    <source>
        <dbReference type="ARBA" id="ARBA00006825"/>
    </source>
</evidence>
<feature type="domain" description="DXP reductoisomerase C-terminal" evidence="12">
    <location>
        <begin position="264"/>
        <end position="380"/>
    </location>
</feature>
<keyword evidence="4 9" id="KW-0521">NADP</keyword>
<feature type="domain" description="1-deoxy-D-xylulose 5-phosphate reductoisomerase C-terminal" evidence="11">
    <location>
        <begin position="149"/>
        <end position="232"/>
    </location>
</feature>
<reference evidence="13 14" key="1">
    <citation type="submission" date="2017-09" db="EMBL/GenBank/DDBJ databases">
        <title>Depth-based differentiation of microbial function through sediment-hosted aquifers and enrichment of novel symbionts in the deep terrestrial subsurface.</title>
        <authorList>
            <person name="Probst A.J."/>
            <person name="Ladd B."/>
            <person name="Jarett J.K."/>
            <person name="Geller-Mcgrath D.E."/>
            <person name="Sieber C.M."/>
            <person name="Emerson J.B."/>
            <person name="Anantharaman K."/>
            <person name="Thomas B.C."/>
            <person name="Malmstrom R."/>
            <person name="Stieglmeier M."/>
            <person name="Klingl A."/>
            <person name="Woyke T."/>
            <person name="Ryan C.M."/>
            <person name="Banfield J.F."/>
        </authorList>
    </citation>
    <scope>NUCLEOTIDE SEQUENCE [LARGE SCALE GENOMIC DNA]</scope>
    <source>
        <strain evidence="13">CG11_big_fil_rev_8_21_14_0_20_42_13</strain>
    </source>
</reference>
<feature type="binding site" evidence="9">
    <location>
        <position position="127"/>
    </location>
    <ligand>
        <name>NADPH</name>
        <dbReference type="ChEBI" id="CHEBI:57783"/>
    </ligand>
</feature>
<dbReference type="EMBL" id="PCWA01000084">
    <property type="protein sequence ID" value="PIQ88896.1"/>
    <property type="molecule type" value="Genomic_DNA"/>
</dbReference>
<dbReference type="SUPFAM" id="SSF69055">
    <property type="entry name" value="1-deoxy-D-xylulose-5-phosphate reductoisomerase, C-terminal domain"/>
    <property type="match status" value="1"/>
</dbReference>
<dbReference type="SUPFAM" id="SSF51735">
    <property type="entry name" value="NAD(P)-binding Rossmann-fold domains"/>
    <property type="match status" value="1"/>
</dbReference>
<dbReference type="GO" id="GO:0030604">
    <property type="term" value="F:1-deoxy-D-xylulose-5-phosphate reductoisomerase activity"/>
    <property type="evidence" value="ECO:0007669"/>
    <property type="project" value="UniProtKB-UniRule"/>
</dbReference>
<feature type="binding site" evidence="9">
    <location>
        <position position="155"/>
    </location>
    <ligand>
        <name>Mn(2+)</name>
        <dbReference type="ChEBI" id="CHEBI:29035"/>
    </ligand>
</feature>
<dbReference type="InterPro" id="IPR036169">
    <property type="entry name" value="DXPR_C_sf"/>
</dbReference>
<feature type="binding site" evidence="9">
    <location>
        <position position="12"/>
    </location>
    <ligand>
        <name>NADPH</name>
        <dbReference type="ChEBI" id="CHEBI:57783"/>
    </ligand>
</feature>
<sequence length="387" mass="42433">MKHIIVLGSTGSIGKNALDIVRRNRDRFSVLGLSAHSNIDLLTKQINEFKPRYAVVSDLDKAQDSGLKANAALGKRSGRTKILKGSEGMENLLSKKSNVVVVGIGGSCALLPILKALDTTDSLALANKEALVMAGSIIMRQAEKKGVNIIPIDSEQSAIFQCIAAGAREFVKKIYLTASGGPFKNISPSKLKFVTPREALSHPRWKMGKKISVDSATLMNKGLELIEAMWLFDLKADEIEILIHRQSIIHSMVEFIDGAVLAQLAVADMRIPIQYSLTYPDRIDAGVKGLNFLKEENLTFEKPDYKKFPCLSLARKAAKTAGSAPCVLNAANEESVLAFLSGKISFIDIAKIIEKVLIKHRPVVNPELKEILKIDAWARDEVKCFIR</sequence>
<dbReference type="NCBIfam" id="TIGR00243">
    <property type="entry name" value="Dxr"/>
    <property type="match status" value="1"/>
</dbReference>
<evidence type="ECO:0000313" key="13">
    <source>
        <dbReference type="EMBL" id="PIQ88896.1"/>
    </source>
</evidence>
<dbReference type="UniPathway" id="UPA00056">
    <property type="reaction ID" value="UER00092"/>
</dbReference>
<dbReference type="Gene3D" id="3.40.50.720">
    <property type="entry name" value="NAD(P)-binding Rossmann-like Domain"/>
    <property type="match status" value="1"/>
</dbReference>
<feature type="binding site" evidence="9">
    <location>
        <position position="202"/>
    </location>
    <ligand>
        <name>1-deoxy-D-xylulose 5-phosphate</name>
        <dbReference type="ChEBI" id="CHEBI:57792"/>
    </ligand>
</feature>
<proteinExistence type="inferred from homology"/>
<dbReference type="InterPro" id="IPR013644">
    <property type="entry name" value="DXP_reductoisomerase_C"/>
</dbReference>
<organism evidence="13 14">
    <name type="scientific">Candidatus Ghiorseimicrobium undicola</name>
    <dbReference type="NCBI Taxonomy" id="1974746"/>
    <lineage>
        <taxon>Bacteria</taxon>
        <taxon>Pseudomonadati</taxon>
        <taxon>Candidatus Omnitrophota</taxon>
        <taxon>Candidatus Ghiorseimicrobium</taxon>
    </lineage>
</organism>
<feature type="domain" description="1-deoxy-D-xylulose 5-phosphate reductoisomerase N-terminal" evidence="10">
    <location>
        <begin position="4"/>
        <end position="135"/>
    </location>
</feature>
<comment type="cofactor">
    <cofactor evidence="9">
        <name>Mg(2+)</name>
        <dbReference type="ChEBI" id="CHEBI:18420"/>
    </cofactor>
    <cofactor evidence="9">
        <name>Mn(2+)</name>
        <dbReference type="ChEBI" id="CHEBI:29035"/>
    </cofactor>
</comment>
<name>A0A2H0LWY7_9BACT</name>
<dbReference type="PANTHER" id="PTHR30525">
    <property type="entry name" value="1-DEOXY-D-XYLULOSE 5-PHOSPHATE REDUCTOISOMERASE"/>
    <property type="match status" value="1"/>
</dbReference>
<keyword evidence="13" id="KW-0413">Isomerase</keyword>
<comment type="caution">
    <text evidence="13">The sequence shown here is derived from an EMBL/GenBank/DDBJ whole genome shotgun (WGS) entry which is preliminary data.</text>
</comment>
<evidence type="ECO:0000256" key="1">
    <source>
        <dbReference type="ARBA" id="ARBA00005094"/>
    </source>
</evidence>
<evidence type="ECO:0000256" key="7">
    <source>
        <dbReference type="ARBA" id="ARBA00023229"/>
    </source>
</evidence>
<feature type="binding site" evidence="9">
    <location>
        <position position="154"/>
    </location>
    <ligand>
        <name>1-deoxy-D-xylulose 5-phosphate</name>
        <dbReference type="ChEBI" id="CHEBI:57792"/>
    </ligand>
</feature>
<evidence type="ECO:0000259" key="11">
    <source>
        <dbReference type="Pfam" id="PF08436"/>
    </source>
</evidence>
<dbReference type="FunFam" id="3.40.50.720:FF:000045">
    <property type="entry name" value="1-deoxy-D-xylulose 5-phosphate reductoisomerase"/>
    <property type="match status" value="1"/>
</dbReference>
<dbReference type="GO" id="GO:0051484">
    <property type="term" value="P:isopentenyl diphosphate biosynthetic process, methylerythritol 4-phosphate pathway involved in terpenoid biosynthetic process"/>
    <property type="evidence" value="ECO:0007669"/>
    <property type="project" value="UniProtKB-ARBA"/>
</dbReference>
<keyword evidence="5 9" id="KW-0560">Oxidoreductase</keyword>
<dbReference type="Pfam" id="PF08436">
    <property type="entry name" value="DXP_redisom_C"/>
    <property type="match status" value="1"/>
</dbReference>
<feature type="binding site" evidence="9">
    <location>
        <position position="128"/>
    </location>
    <ligand>
        <name>1-deoxy-D-xylulose 5-phosphate</name>
        <dbReference type="ChEBI" id="CHEBI:57792"/>
    </ligand>
</feature>
<evidence type="ECO:0000256" key="4">
    <source>
        <dbReference type="ARBA" id="ARBA00022857"/>
    </source>
</evidence>
<dbReference type="InterPro" id="IPR013512">
    <property type="entry name" value="DXP_reductoisomerase_N"/>
</dbReference>
<feature type="binding site" evidence="9">
    <location>
        <position position="221"/>
    </location>
    <ligand>
        <name>1-deoxy-D-xylulose 5-phosphate</name>
        <dbReference type="ChEBI" id="CHEBI:57792"/>
    </ligand>
</feature>
<gene>
    <name evidence="9" type="primary">dxr</name>
    <name evidence="13" type="ORF">COV72_06360</name>
</gene>
<evidence type="ECO:0000313" key="14">
    <source>
        <dbReference type="Proteomes" id="UP000229641"/>
    </source>
</evidence>
<keyword evidence="3 9" id="KW-0479">Metal-binding</keyword>
<dbReference type="InterPro" id="IPR003821">
    <property type="entry name" value="DXP_reductoisomerase"/>
</dbReference>
<dbReference type="NCBIfam" id="NF009114">
    <property type="entry name" value="PRK12464.1"/>
    <property type="match status" value="1"/>
</dbReference>
<feature type="binding site" evidence="9">
    <location>
        <position position="155"/>
    </location>
    <ligand>
        <name>1-deoxy-D-xylulose 5-phosphate</name>
        <dbReference type="ChEBI" id="CHEBI:57792"/>
    </ligand>
</feature>
<evidence type="ECO:0000256" key="9">
    <source>
        <dbReference type="HAMAP-Rule" id="MF_00183"/>
    </source>
</evidence>